<evidence type="ECO:0000313" key="2">
    <source>
        <dbReference type="EMBL" id="MDV7021509.1"/>
    </source>
</evidence>
<dbReference type="EMBL" id="JAWLOF010000001">
    <property type="protein sequence ID" value="MDV7021509.1"/>
    <property type="molecule type" value="Genomic_DNA"/>
</dbReference>
<evidence type="ECO:0000313" key="3">
    <source>
        <dbReference type="Proteomes" id="UP001187066"/>
    </source>
</evidence>
<dbReference type="Proteomes" id="UP001187066">
    <property type="component" value="Unassembled WGS sequence"/>
</dbReference>
<feature type="transmembrane region" description="Helical" evidence="1">
    <location>
        <begin position="148"/>
        <end position="167"/>
    </location>
</feature>
<feature type="transmembrane region" description="Helical" evidence="1">
    <location>
        <begin position="333"/>
        <end position="351"/>
    </location>
</feature>
<accession>A0ABU4DXC7</accession>
<gene>
    <name evidence="2" type="ORF">R4P48_02295</name>
</gene>
<reference evidence="2 3" key="1">
    <citation type="submission" date="2023-10" db="EMBL/GenBank/DDBJ databases">
        <authorList>
            <person name="Dale J."/>
        </authorList>
    </citation>
    <scope>NUCLEOTIDE SEQUENCE [LARGE SCALE GENOMIC DNA]</scope>
    <source>
        <strain evidence="2 3">2023EL-00970</strain>
    </source>
</reference>
<evidence type="ECO:0000256" key="1">
    <source>
        <dbReference type="SAM" id="Phobius"/>
    </source>
</evidence>
<feature type="transmembrane region" description="Helical" evidence="1">
    <location>
        <begin position="372"/>
        <end position="392"/>
    </location>
</feature>
<feature type="transmembrane region" description="Helical" evidence="1">
    <location>
        <begin position="295"/>
        <end position="321"/>
    </location>
</feature>
<keyword evidence="3" id="KW-1185">Reference proteome</keyword>
<dbReference type="RefSeq" id="WP_317677515.1">
    <property type="nucleotide sequence ID" value="NZ_JAWLOF010000001.1"/>
</dbReference>
<feature type="transmembrane region" description="Helical" evidence="1">
    <location>
        <begin position="264"/>
        <end position="283"/>
    </location>
</feature>
<name>A0ABU4DXC7_9ENTR</name>
<proteinExistence type="predicted"/>
<keyword evidence="1" id="KW-0472">Membrane</keyword>
<feature type="transmembrane region" description="Helical" evidence="1">
    <location>
        <begin position="118"/>
        <end position="136"/>
    </location>
</feature>
<comment type="caution">
    <text evidence="2">The sequence shown here is derived from an EMBL/GenBank/DDBJ whole genome shotgun (WGS) entry which is preliminary data.</text>
</comment>
<feature type="transmembrane region" description="Helical" evidence="1">
    <location>
        <begin position="7"/>
        <end position="27"/>
    </location>
</feature>
<organism evidence="2 3">
    <name type="scientific">Atlantibacter subterraneus</name>
    <dbReference type="NCBI Taxonomy" id="255519"/>
    <lineage>
        <taxon>Bacteria</taxon>
        <taxon>Pseudomonadati</taxon>
        <taxon>Pseudomonadota</taxon>
        <taxon>Gammaproteobacteria</taxon>
        <taxon>Enterobacterales</taxon>
        <taxon>Enterobacteriaceae</taxon>
        <taxon>Atlantibacter</taxon>
    </lineage>
</organism>
<feature type="transmembrane region" description="Helical" evidence="1">
    <location>
        <begin position="226"/>
        <end position="244"/>
    </location>
</feature>
<protein>
    <submittedName>
        <fullName evidence="2">Uncharacterized protein</fullName>
    </submittedName>
</protein>
<keyword evidence="1" id="KW-0812">Transmembrane</keyword>
<feature type="transmembrane region" description="Helical" evidence="1">
    <location>
        <begin position="91"/>
        <end position="111"/>
    </location>
</feature>
<sequence>MHKHFYSNSFFVFIILIVCVIFSMFYINNLYSGSVDVAHVYALVYRLSTDFVLSATYDTSLGEMNFYPPGSHLVAVIFGRLLGSAYLGMQFTAFFSVVTTWIFLFLILSLLPKQIFRISSFFTLLLTLLIGVVFSYPVHGDEIISNYFYSQSVGFAICYFCFFLILYSEIYLKINTKLNFALIFASSYTLEYFHLLPALLLLSVALGLIALDYIECKNKTVVKTLLYGAVLFAMFFIFYLNPAFQSMRQIADNDGDMNLGGAKYPLSLVFSSCTIMVLSQIILKKYYQLKENARFIVFKYIALYGAAAAALCLLQLILFYFFSIGSNYAVKKYFLVVDTILIIQISILLAYKLKNSTVLAVILNKNYIKEVTGLNAFFIIAPPLLVLSSLFYGKEIYEHSSKIVRFENDIQHLQELNYYPNENMIVKGTNKNTINYMFSTAILKTSREVAIPEVLLSNNVNYSLFDRLVVMGENKQSECIISHYGSASILDTKCTARLENQCTQTFLFSENNLSLSNVLSYGFGSGERNGRWSIDNKALFQCNNNDYKLTTITIKLRPFITNDSPIQHIKILVNGVEKVDTSFREPKEESIIIPIQEFSNSKKINISFIMPDSKSPKMLGINKNDDRKLAFFFTEINVK</sequence>
<feature type="transmembrane region" description="Helical" evidence="1">
    <location>
        <begin position="196"/>
        <end position="214"/>
    </location>
</feature>
<keyword evidence="1" id="KW-1133">Transmembrane helix</keyword>